<dbReference type="EMBL" id="JABACJ020000007">
    <property type="protein sequence ID" value="MBU3875977.1"/>
    <property type="molecule type" value="Genomic_DNA"/>
</dbReference>
<protein>
    <recommendedName>
        <fullName evidence="3">Thymidine kinase</fullName>
    </recommendedName>
</protein>
<sequence>MVNLITGPKGSGKTQQMIELANEKVKTSNGNVVLVKKSHRDTYSVDFNVRAICMADYKDISTLEEFVGFIYGMVAGNHDIETIFIDGVLKQADISLDSLPYFLEKLNKISRENNIEFFISVSAEKSEITNIDPESPDYSFLN</sequence>
<comment type="caution">
    <text evidence="1">The sequence shown here is derived from an EMBL/GenBank/DDBJ whole genome shotgun (WGS) entry which is preliminary data.</text>
</comment>
<reference evidence="1 2" key="1">
    <citation type="submission" date="2021-06" db="EMBL/GenBank/DDBJ databases">
        <title>Faecalicatena sp. nov. isolated from porcine feces.</title>
        <authorList>
            <person name="Oh B.S."/>
            <person name="Lee J.H."/>
        </authorList>
    </citation>
    <scope>NUCLEOTIDE SEQUENCE [LARGE SCALE GENOMIC DNA]</scope>
    <source>
        <strain evidence="1 2">AGMB00832</strain>
    </source>
</reference>
<dbReference type="Proteomes" id="UP000723714">
    <property type="component" value="Unassembled WGS sequence"/>
</dbReference>
<keyword evidence="2" id="KW-1185">Reference proteome</keyword>
<name>A0ABS6D305_9FIRM</name>
<gene>
    <name evidence="1" type="ORF">HGO97_009135</name>
</gene>
<dbReference type="RefSeq" id="WP_216241002.1">
    <property type="nucleotide sequence ID" value="NZ_JABACJ020000007.1"/>
</dbReference>
<evidence type="ECO:0000313" key="2">
    <source>
        <dbReference type="Proteomes" id="UP000723714"/>
    </source>
</evidence>
<accession>A0ABS6D305</accession>
<organism evidence="1 2">
    <name type="scientific">Faecalicatena faecalis</name>
    <dbReference type="NCBI Taxonomy" id="2726362"/>
    <lineage>
        <taxon>Bacteria</taxon>
        <taxon>Bacillati</taxon>
        <taxon>Bacillota</taxon>
        <taxon>Clostridia</taxon>
        <taxon>Lachnospirales</taxon>
        <taxon>Lachnospiraceae</taxon>
        <taxon>Faecalicatena</taxon>
    </lineage>
</organism>
<evidence type="ECO:0000313" key="1">
    <source>
        <dbReference type="EMBL" id="MBU3875977.1"/>
    </source>
</evidence>
<evidence type="ECO:0008006" key="3">
    <source>
        <dbReference type="Google" id="ProtNLM"/>
    </source>
</evidence>
<proteinExistence type="predicted"/>